<comment type="caution">
    <text evidence="1">The sequence shown here is derived from an EMBL/GenBank/DDBJ whole genome shotgun (WGS) entry which is preliminary data.</text>
</comment>
<organism evidence="1 2">
    <name type="scientific">Datura stramonium</name>
    <name type="common">Jimsonweed</name>
    <name type="synonym">Common thornapple</name>
    <dbReference type="NCBI Taxonomy" id="4076"/>
    <lineage>
        <taxon>Eukaryota</taxon>
        <taxon>Viridiplantae</taxon>
        <taxon>Streptophyta</taxon>
        <taxon>Embryophyta</taxon>
        <taxon>Tracheophyta</taxon>
        <taxon>Spermatophyta</taxon>
        <taxon>Magnoliopsida</taxon>
        <taxon>eudicotyledons</taxon>
        <taxon>Gunneridae</taxon>
        <taxon>Pentapetalae</taxon>
        <taxon>asterids</taxon>
        <taxon>lamiids</taxon>
        <taxon>Solanales</taxon>
        <taxon>Solanaceae</taxon>
        <taxon>Solanoideae</taxon>
        <taxon>Datureae</taxon>
        <taxon>Datura</taxon>
    </lineage>
</organism>
<protein>
    <submittedName>
        <fullName evidence="1">Uncharacterized protein</fullName>
    </submittedName>
</protein>
<dbReference type="PANTHER" id="PTHR47481">
    <property type="match status" value="1"/>
</dbReference>
<proteinExistence type="predicted"/>
<dbReference type="PANTHER" id="PTHR47481:SF42">
    <property type="entry name" value="RHO GTPASE-ACTIVATING PROTEIN GACK-LIKE"/>
    <property type="match status" value="1"/>
</dbReference>
<accession>A0ABS8TI86</accession>
<evidence type="ECO:0000313" key="2">
    <source>
        <dbReference type="Proteomes" id="UP000823775"/>
    </source>
</evidence>
<name>A0ABS8TI86_DATST</name>
<keyword evidence="2" id="KW-1185">Reference proteome</keyword>
<sequence length="125" mass="13970">MKLIANNLVVDAKPIKDEDLVLYILGGLGPDYDTLVVFITSRSESITLVDLHGLQLSYELRLEHFSVVGQGLSQVNLTIKNSNVTKSENNYKKQILNYHGGRIDWERGRGGRMTNSSTHFHNANG</sequence>
<evidence type="ECO:0000313" key="1">
    <source>
        <dbReference type="EMBL" id="MCD7470274.1"/>
    </source>
</evidence>
<feature type="non-terminal residue" evidence="1">
    <location>
        <position position="125"/>
    </location>
</feature>
<dbReference type="Proteomes" id="UP000823775">
    <property type="component" value="Unassembled WGS sequence"/>
</dbReference>
<dbReference type="EMBL" id="JACEIK010001545">
    <property type="protein sequence ID" value="MCD7470274.1"/>
    <property type="molecule type" value="Genomic_DNA"/>
</dbReference>
<reference evidence="1 2" key="1">
    <citation type="journal article" date="2021" name="BMC Genomics">
        <title>Datura genome reveals duplications of psychoactive alkaloid biosynthetic genes and high mutation rate following tissue culture.</title>
        <authorList>
            <person name="Rajewski A."/>
            <person name="Carter-House D."/>
            <person name="Stajich J."/>
            <person name="Litt A."/>
        </authorList>
    </citation>
    <scope>NUCLEOTIDE SEQUENCE [LARGE SCALE GENOMIC DNA]</scope>
    <source>
        <strain evidence="1">AR-01</strain>
    </source>
</reference>
<gene>
    <name evidence="1" type="ORF">HAX54_010000</name>
</gene>